<dbReference type="Pfam" id="PF08310">
    <property type="entry name" value="LGFP"/>
    <property type="match status" value="3"/>
</dbReference>
<sequence length="718" mass="73340">MSNANVTLTDVLDRGILAVPGVADSVAAAALATPSDVDQVVKSAFSKVDIVAVDPGLGEAILQALDPAGRASAVISAKYAELGGAGGILGPTSGAVTVCADGFGYYRHFRSGSIFWHPAAGAHEVHGPIRAKWAALSWERGFLGYPTSDQQPGADTDQRGDFNTFQGGAIHWYPPGIRGILSGVEVAVNDVTAAAIGIATVGSASATPVAAPVSAVAAAVPISSAIAAAALPSTRFVTVDGPGIEAAQFLGKLDQIGVGAGIHLPGEAPMELGSSAGAFEVHGEIGVHYRALGGSGSVLGYPTTDETGTPDGIGRYNHFQAGSIYWTPGTGAHEVHGLIRSFWAAAGWERNAALGYPVSDELIPDRRIGHRFPERRKKALGLPPDVLKLPIDAVASGFPRSVVNTPAVTAAPVSPVARFSRSVAAATEIQAAEGLRPDAASIAAASASAGAAAPISAAQRAGVFSGVDAGTVVHIDPNIGAGIAPLDDPASEPGPVPSENRFGDFENGVVFWVRGATAARQLQPWATSADGNAMKRSPAEVLVAFESILVPALGGLDGFAYAGSAFVGTTGYSADGASVHNRAHRFIATLNTTSSGSGGLFGGLFGGLTLPIQVELDVEIAFDPQRREVVAYLTGWSGGDAGGPSLVRQLHPRLDTLLYRRVELIDIPDTEDGNPIALLSAKTMPDGTVALFVEPRDLLVAPGVLTGIHDGITSVINR</sequence>
<proteinExistence type="predicted"/>
<evidence type="ECO:0000313" key="1">
    <source>
        <dbReference type="EMBL" id="MDL9980029.1"/>
    </source>
</evidence>
<evidence type="ECO:0000313" key="2">
    <source>
        <dbReference type="Proteomes" id="UP001235064"/>
    </source>
</evidence>
<dbReference type="RefSeq" id="WP_286288959.1">
    <property type="nucleotide sequence ID" value="NZ_JASXSZ010000003.1"/>
</dbReference>
<keyword evidence="2" id="KW-1185">Reference proteome</keyword>
<name>A0ABT7N006_9MICO</name>
<gene>
    <name evidence="1" type="ORF">QSV35_11860</name>
</gene>
<evidence type="ECO:0008006" key="3">
    <source>
        <dbReference type="Google" id="ProtNLM"/>
    </source>
</evidence>
<organism evidence="1 2">
    <name type="scientific">Microbacterium candidum</name>
    <dbReference type="NCBI Taxonomy" id="3041922"/>
    <lineage>
        <taxon>Bacteria</taxon>
        <taxon>Bacillati</taxon>
        <taxon>Actinomycetota</taxon>
        <taxon>Actinomycetes</taxon>
        <taxon>Micrococcales</taxon>
        <taxon>Microbacteriaceae</taxon>
        <taxon>Microbacterium</taxon>
    </lineage>
</organism>
<reference evidence="1 2" key="1">
    <citation type="submission" date="2023-06" db="EMBL/GenBank/DDBJ databases">
        <title>Microbacterium sp. nov., isolated from a waste landfill.</title>
        <authorList>
            <person name="Wen W."/>
        </authorList>
    </citation>
    <scope>NUCLEOTIDE SEQUENCE [LARGE SCALE GENOMIC DNA]</scope>
    <source>
        <strain evidence="1 2">ASV49</strain>
    </source>
</reference>
<comment type="caution">
    <text evidence="1">The sequence shown here is derived from an EMBL/GenBank/DDBJ whole genome shotgun (WGS) entry which is preliminary data.</text>
</comment>
<dbReference type="EMBL" id="JASXSZ010000003">
    <property type="protein sequence ID" value="MDL9980029.1"/>
    <property type="molecule type" value="Genomic_DNA"/>
</dbReference>
<dbReference type="InterPro" id="IPR013207">
    <property type="entry name" value="LGFP"/>
</dbReference>
<accession>A0ABT7N006</accession>
<dbReference type="Proteomes" id="UP001235064">
    <property type="component" value="Unassembled WGS sequence"/>
</dbReference>
<protein>
    <recommendedName>
        <fullName evidence="3">LGFP repeat-containing protein</fullName>
    </recommendedName>
</protein>